<evidence type="ECO:0000256" key="1">
    <source>
        <dbReference type="SAM" id="SignalP"/>
    </source>
</evidence>
<proteinExistence type="predicted"/>
<dbReference type="InterPro" id="IPR009030">
    <property type="entry name" value="Growth_fac_rcpt_cys_sf"/>
</dbReference>
<dbReference type="SMART" id="SM00261">
    <property type="entry name" value="FU"/>
    <property type="match status" value="3"/>
</dbReference>
<dbReference type="EMBL" id="CAJZBQ010000003">
    <property type="protein sequence ID" value="CAG9311115.1"/>
    <property type="molecule type" value="Genomic_DNA"/>
</dbReference>
<gene>
    <name evidence="2" type="ORF">BSTOLATCC_MIC2817</name>
</gene>
<protein>
    <submittedName>
        <fullName evidence="2">Uncharacterized protein</fullName>
    </submittedName>
</protein>
<feature type="signal peptide" evidence="1">
    <location>
        <begin position="1"/>
        <end position="21"/>
    </location>
</feature>
<dbReference type="AlphaFoldDB" id="A0AAU9IB16"/>
<name>A0AAU9IB16_9CILI</name>
<comment type="caution">
    <text evidence="2">The sequence shown here is derived from an EMBL/GenBank/DDBJ whole genome shotgun (WGS) entry which is preliminary data.</text>
</comment>
<dbReference type="InterPro" id="IPR053215">
    <property type="entry name" value="TKL_Ser/Thr_kinase"/>
</dbReference>
<accession>A0AAU9IB16</accession>
<dbReference type="Proteomes" id="UP001162131">
    <property type="component" value="Unassembled WGS sequence"/>
</dbReference>
<evidence type="ECO:0000313" key="2">
    <source>
        <dbReference type="EMBL" id="CAG9311115.1"/>
    </source>
</evidence>
<dbReference type="PANTHER" id="PTHR45756">
    <property type="entry name" value="PALMITOYLTRANSFERASE"/>
    <property type="match status" value="1"/>
</dbReference>
<dbReference type="PANTHER" id="PTHR45756:SF1">
    <property type="entry name" value="PROTEIN KINASE DOMAIN CONTAINING PROTEIN"/>
    <property type="match status" value="1"/>
</dbReference>
<dbReference type="InterPro" id="IPR006212">
    <property type="entry name" value="Furin_repeat"/>
</dbReference>
<dbReference type="SUPFAM" id="SSF57184">
    <property type="entry name" value="Growth factor receptor domain"/>
    <property type="match status" value="3"/>
</dbReference>
<reference evidence="2" key="1">
    <citation type="submission" date="2021-09" db="EMBL/GenBank/DDBJ databases">
        <authorList>
            <consortium name="AG Swart"/>
            <person name="Singh M."/>
            <person name="Singh A."/>
            <person name="Seah K."/>
            <person name="Emmerich C."/>
        </authorList>
    </citation>
    <scope>NUCLEOTIDE SEQUENCE</scope>
    <source>
        <strain evidence="2">ATCC30299</strain>
    </source>
</reference>
<organism evidence="2 3">
    <name type="scientific">Blepharisma stoltei</name>
    <dbReference type="NCBI Taxonomy" id="1481888"/>
    <lineage>
        <taxon>Eukaryota</taxon>
        <taxon>Sar</taxon>
        <taxon>Alveolata</taxon>
        <taxon>Ciliophora</taxon>
        <taxon>Postciliodesmatophora</taxon>
        <taxon>Heterotrichea</taxon>
        <taxon>Heterotrichida</taxon>
        <taxon>Blepharismidae</taxon>
        <taxon>Blepharisma</taxon>
    </lineage>
</organism>
<dbReference type="Gene3D" id="2.10.220.10">
    <property type="entry name" value="Hormone Receptor, Insulin-like Growth Factor Receptor 1, Chain A, domain 2"/>
    <property type="match status" value="1"/>
</dbReference>
<sequence length="610" mass="66739">MQERFAMILLWLGFSIQSLASQDHQEIPKYFLKSGAGPDDGIYYPLKISLEVDESSFQNTQSDKAVKEAAATTASIFLDLVLSQPSKEAIKLGEKIQCDDFLIRQIVKSQGINADFAWHITYSNKSEKEIVTIKKCENGSQLLAVSIAINLEKFLKLETVSQVKFLSLTLASTIFEDGLIRNQLLSEIEDYLQHLTENLSDVCIANCFSCVDSTTCSVCNEYYYLNANDTQCCGFPHCETCNKGNYCDSCVEGSYFSNGNCLPCVWENCINCNATNCLGCQPGYFVFNGVFCFACSTGCELCKSTGIGVGSVCTQCYDPDHSILTNGECICTNPNFVFDQNNVCACPPGFYEGPNENCLACNFGCETCTSPDQCTFCFDSNSMIPHVDGSCSCANAVLKFNTTTHTCSCPYREYFNSQSNTCELCPDACASCYSSTDCIDCVNNNILIPGGDNCYCIDSTKVYDNTTETCVPCPDGKYANNGVCAPCVNGCATCTTSTECTSCLPGMHLYQNTYACLCNEAFDIFDSGTNSCISCNPSQNVCTSNCFLGCKACTEYPACQTCFDDEKMFNEVCICKDHEKVFNPAKQKCVNVSSAKGLTLIWILVLYAAI</sequence>
<evidence type="ECO:0000313" key="3">
    <source>
        <dbReference type="Proteomes" id="UP001162131"/>
    </source>
</evidence>
<keyword evidence="1" id="KW-0732">Signal</keyword>
<keyword evidence="3" id="KW-1185">Reference proteome</keyword>
<feature type="chain" id="PRO_5043459878" evidence="1">
    <location>
        <begin position="22"/>
        <end position="610"/>
    </location>
</feature>